<organism evidence="2 3">
    <name type="scientific">Falseniella ignava</name>
    <dbReference type="NCBI Taxonomy" id="137730"/>
    <lineage>
        <taxon>Bacteria</taxon>
        <taxon>Bacillati</taxon>
        <taxon>Bacillota</taxon>
        <taxon>Bacilli</taxon>
        <taxon>Lactobacillales</taxon>
        <taxon>Aerococcaceae</taxon>
        <taxon>Falseniella</taxon>
    </lineage>
</organism>
<evidence type="ECO:0000313" key="2">
    <source>
        <dbReference type="EMBL" id="PKY89576.1"/>
    </source>
</evidence>
<dbReference type="Proteomes" id="UP000234384">
    <property type="component" value="Unassembled WGS sequence"/>
</dbReference>
<accession>A0A2I1K1N0</accession>
<reference evidence="2 3" key="1">
    <citation type="submission" date="2017-12" db="EMBL/GenBank/DDBJ databases">
        <title>Phylogenetic diversity of female urinary microbiome.</title>
        <authorList>
            <person name="Thomas-White K."/>
            <person name="Wolfe A.J."/>
        </authorList>
    </citation>
    <scope>NUCLEOTIDE SEQUENCE [LARGE SCALE GENOMIC DNA]</scope>
    <source>
        <strain evidence="2 3">UMB0898</strain>
    </source>
</reference>
<comment type="subcellular location">
    <subcellularLocation>
        <location evidence="1">Cell membrane</location>
        <topology evidence="1">Multi-pass membrane protein</topology>
    </subcellularLocation>
</comment>
<dbReference type="NCBIfam" id="TIGR00697">
    <property type="entry name" value="queuosine precursor transporter"/>
    <property type="match status" value="1"/>
</dbReference>
<comment type="caution">
    <text evidence="2">The sequence shown here is derived from an EMBL/GenBank/DDBJ whole genome shotgun (WGS) entry which is preliminary data.</text>
</comment>
<dbReference type="OrthoDB" id="9805479at2"/>
<keyword evidence="1" id="KW-0812">Transmembrane</keyword>
<feature type="transmembrane region" description="Helical" evidence="1">
    <location>
        <begin position="34"/>
        <end position="56"/>
    </location>
</feature>
<keyword evidence="1" id="KW-1003">Cell membrane</keyword>
<dbReference type="PANTHER" id="PTHR34300:SF2">
    <property type="entry name" value="QUEUOSINE PRECURSOR TRANSPORTER-RELATED"/>
    <property type="match status" value="1"/>
</dbReference>
<comment type="function">
    <text evidence="1">Involved in the import of queuosine (Q) precursors, required for Q precursor salvage.</text>
</comment>
<protein>
    <recommendedName>
        <fullName evidence="1">Probable queuosine precursor transporter</fullName>
        <shortName evidence="1">Q precursor transporter</shortName>
    </recommendedName>
</protein>
<evidence type="ECO:0000256" key="1">
    <source>
        <dbReference type="HAMAP-Rule" id="MF_02088"/>
    </source>
</evidence>
<dbReference type="Pfam" id="PF02592">
    <property type="entry name" value="Vut_1"/>
    <property type="match status" value="1"/>
</dbReference>
<evidence type="ECO:0000313" key="3">
    <source>
        <dbReference type="Proteomes" id="UP000234384"/>
    </source>
</evidence>
<comment type="similarity">
    <text evidence="1">Belongs to the vitamin uptake transporter (VUT/ECF) (TC 2.A.88) family. Q precursor transporter subfamily.</text>
</comment>
<proteinExistence type="inferred from homology"/>
<dbReference type="RefSeq" id="WP_101954073.1">
    <property type="nucleotide sequence ID" value="NZ_PKHE01000006.1"/>
</dbReference>
<dbReference type="InterPro" id="IPR003744">
    <property type="entry name" value="YhhQ"/>
</dbReference>
<dbReference type="HAMAP" id="MF_02088">
    <property type="entry name" value="Q_prec_transport"/>
    <property type="match status" value="1"/>
</dbReference>
<dbReference type="EMBL" id="PKHE01000006">
    <property type="protein sequence ID" value="PKY89576.1"/>
    <property type="molecule type" value="Genomic_DNA"/>
</dbReference>
<feature type="transmembrane region" description="Helical" evidence="1">
    <location>
        <begin position="7"/>
        <end position="28"/>
    </location>
</feature>
<feature type="transmembrane region" description="Helical" evidence="1">
    <location>
        <begin position="68"/>
        <end position="89"/>
    </location>
</feature>
<name>A0A2I1K1N0_9LACT</name>
<feature type="transmembrane region" description="Helical" evidence="1">
    <location>
        <begin position="141"/>
        <end position="167"/>
    </location>
</feature>
<sequence length="214" mass="24044">MKKNKTLNLLPILYAAYASSLLAMNLLATKQFDLWIITVTTGILISPIAFIIQDVTTELFGYRESKRMIYTGFTILAVATLIYQLAMMITPSTFWPHQEAFVTILKTTFRITVASLTAYLVGSLVNAKVMAQLKAKYPDSLFFRAITSTIFGQLLDNLVFATLAFWGVLPNSALLSMVIGGTLFETCYEIILYPLTRFLIHTGQNYLGDELYDF</sequence>
<keyword evidence="1" id="KW-1133">Transmembrane helix</keyword>
<feature type="transmembrane region" description="Helical" evidence="1">
    <location>
        <begin position="109"/>
        <end position="129"/>
    </location>
</feature>
<feature type="transmembrane region" description="Helical" evidence="1">
    <location>
        <begin position="173"/>
        <end position="195"/>
    </location>
</feature>
<gene>
    <name evidence="2" type="ORF">CYJ57_03375</name>
</gene>
<dbReference type="GO" id="GO:0022857">
    <property type="term" value="F:transmembrane transporter activity"/>
    <property type="evidence" value="ECO:0007669"/>
    <property type="project" value="UniProtKB-UniRule"/>
</dbReference>
<dbReference type="AlphaFoldDB" id="A0A2I1K1N0"/>
<keyword evidence="1" id="KW-0472">Membrane</keyword>
<dbReference type="PANTHER" id="PTHR34300">
    <property type="entry name" value="QUEUOSINE PRECURSOR TRANSPORTER-RELATED"/>
    <property type="match status" value="1"/>
</dbReference>
<keyword evidence="1" id="KW-0813">Transport</keyword>
<dbReference type="GO" id="GO:0005886">
    <property type="term" value="C:plasma membrane"/>
    <property type="evidence" value="ECO:0007669"/>
    <property type="project" value="UniProtKB-SubCell"/>
</dbReference>